<evidence type="ECO:0000256" key="2">
    <source>
        <dbReference type="ARBA" id="ARBA00022857"/>
    </source>
</evidence>
<sequence>MQTLWPDPDPGELTDQALEEIYAYPAQLDRPWVQVNFVTSLDGAVTVAGRSSGLSGPGDQKVFHIQRDLADVILVGATTALIERYRGLKHNEVRAERRARLGLAPLPPVAVVTGKCSITPDSLLISDAIVPPIVLTCEAAPGRDELAKAGADVVVAGDEHVDLTAALAALGQRGLYRVNCEGGPRLFGGMIATDLVDQLCLTMSPLLTAGDAGRIANGPVLAEARRMRMVAALRDDDFLMLTYRR</sequence>
<evidence type="ECO:0000313" key="5">
    <source>
        <dbReference type="EMBL" id="MBP2330832.1"/>
    </source>
</evidence>
<keyword evidence="2" id="KW-0521">NADP</keyword>
<dbReference type="InterPro" id="IPR024072">
    <property type="entry name" value="DHFR-like_dom_sf"/>
</dbReference>
<feature type="domain" description="Bacterial bifunctional deaminase-reductase C-terminal" evidence="4">
    <location>
        <begin position="31"/>
        <end position="230"/>
    </location>
</feature>
<reference evidence="5 6" key="1">
    <citation type="submission" date="2021-03" db="EMBL/GenBank/DDBJ databases">
        <title>Sequencing the genomes of 1000 actinobacteria strains.</title>
        <authorList>
            <person name="Klenk H.-P."/>
        </authorList>
    </citation>
    <scope>NUCLEOTIDE SEQUENCE [LARGE SCALE GENOMIC DNA]</scope>
    <source>
        <strain evidence="5 6">DSM 46670</strain>
    </source>
</reference>
<dbReference type="PANTHER" id="PTHR38011:SF7">
    <property type="entry name" value="2,5-DIAMINO-6-RIBOSYLAMINO-4(3H)-PYRIMIDINONE 5'-PHOSPHATE REDUCTASE"/>
    <property type="match status" value="1"/>
</dbReference>
<keyword evidence="6" id="KW-1185">Reference proteome</keyword>
<accession>A0ABS4U2F5</accession>
<evidence type="ECO:0000313" key="6">
    <source>
        <dbReference type="Proteomes" id="UP001519332"/>
    </source>
</evidence>
<comment type="caution">
    <text evidence="5">The sequence shown here is derived from an EMBL/GenBank/DDBJ whole genome shotgun (WGS) entry which is preliminary data.</text>
</comment>
<name>A0ABS4U2F5_9PSEU</name>
<dbReference type="Proteomes" id="UP001519332">
    <property type="component" value="Unassembled WGS sequence"/>
</dbReference>
<keyword evidence="3" id="KW-0560">Oxidoreductase</keyword>
<proteinExistence type="predicted"/>
<protein>
    <submittedName>
        <fullName evidence="5">Riboflavin biosynthesis pyrimidine reductase</fullName>
    </submittedName>
</protein>
<dbReference type="RefSeq" id="WP_307855716.1">
    <property type="nucleotide sequence ID" value="NZ_JAGINW010000001.1"/>
</dbReference>
<dbReference type="Pfam" id="PF01872">
    <property type="entry name" value="RibD_C"/>
    <property type="match status" value="1"/>
</dbReference>
<dbReference type="Gene3D" id="3.40.430.10">
    <property type="entry name" value="Dihydrofolate Reductase, subunit A"/>
    <property type="match status" value="1"/>
</dbReference>
<dbReference type="SUPFAM" id="SSF53597">
    <property type="entry name" value="Dihydrofolate reductase-like"/>
    <property type="match status" value="1"/>
</dbReference>
<organism evidence="5 6">
    <name type="scientific">Kibdelosporangium banguiense</name>
    <dbReference type="NCBI Taxonomy" id="1365924"/>
    <lineage>
        <taxon>Bacteria</taxon>
        <taxon>Bacillati</taxon>
        <taxon>Actinomycetota</taxon>
        <taxon>Actinomycetes</taxon>
        <taxon>Pseudonocardiales</taxon>
        <taxon>Pseudonocardiaceae</taxon>
        <taxon>Kibdelosporangium</taxon>
    </lineage>
</organism>
<comment type="pathway">
    <text evidence="1">Cofactor biosynthesis; riboflavin biosynthesis.</text>
</comment>
<dbReference type="EMBL" id="JAGINW010000001">
    <property type="protein sequence ID" value="MBP2330832.1"/>
    <property type="molecule type" value="Genomic_DNA"/>
</dbReference>
<gene>
    <name evidence="5" type="ORF">JOF56_011217</name>
</gene>
<evidence type="ECO:0000256" key="1">
    <source>
        <dbReference type="ARBA" id="ARBA00005104"/>
    </source>
</evidence>
<dbReference type="PANTHER" id="PTHR38011">
    <property type="entry name" value="DIHYDROFOLATE REDUCTASE FAMILY PROTEIN (AFU_ORTHOLOGUE AFUA_8G06820)"/>
    <property type="match status" value="1"/>
</dbReference>
<evidence type="ECO:0000259" key="4">
    <source>
        <dbReference type="Pfam" id="PF01872"/>
    </source>
</evidence>
<evidence type="ECO:0000256" key="3">
    <source>
        <dbReference type="ARBA" id="ARBA00023002"/>
    </source>
</evidence>
<dbReference type="InterPro" id="IPR002734">
    <property type="entry name" value="RibDG_C"/>
</dbReference>
<dbReference type="InterPro" id="IPR050765">
    <property type="entry name" value="Riboflavin_Biosynth_HTPR"/>
</dbReference>